<feature type="signal peptide" evidence="1">
    <location>
        <begin position="1"/>
        <end position="20"/>
    </location>
</feature>
<name>A0A1Q9EH62_SYMMI</name>
<organism evidence="2 3">
    <name type="scientific">Symbiodinium microadriaticum</name>
    <name type="common">Dinoflagellate</name>
    <name type="synonym">Zooxanthella microadriatica</name>
    <dbReference type="NCBI Taxonomy" id="2951"/>
    <lineage>
        <taxon>Eukaryota</taxon>
        <taxon>Sar</taxon>
        <taxon>Alveolata</taxon>
        <taxon>Dinophyceae</taxon>
        <taxon>Suessiales</taxon>
        <taxon>Symbiodiniaceae</taxon>
        <taxon>Symbiodinium</taxon>
    </lineage>
</organism>
<keyword evidence="3" id="KW-1185">Reference proteome</keyword>
<evidence type="ECO:0008006" key="4">
    <source>
        <dbReference type="Google" id="ProtNLM"/>
    </source>
</evidence>
<feature type="chain" id="PRO_5013385378" description="Secreted protein" evidence="1">
    <location>
        <begin position="21"/>
        <end position="179"/>
    </location>
</feature>
<dbReference type="EMBL" id="LSRX01000152">
    <property type="protein sequence ID" value="OLQ06765.1"/>
    <property type="molecule type" value="Genomic_DNA"/>
</dbReference>
<gene>
    <name evidence="2" type="ORF">AK812_SmicGene9871</name>
</gene>
<proteinExistence type="predicted"/>
<reference evidence="2 3" key="1">
    <citation type="submission" date="2016-02" db="EMBL/GenBank/DDBJ databases">
        <title>Genome analysis of coral dinoflagellate symbionts highlights evolutionary adaptations to a symbiotic lifestyle.</title>
        <authorList>
            <person name="Aranda M."/>
            <person name="Li Y."/>
            <person name="Liew Y.J."/>
            <person name="Baumgarten S."/>
            <person name="Simakov O."/>
            <person name="Wilson M."/>
            <person name="Piel J."/>
            <person name="Ashoor H."/>
            <person name="Bougouffa S."/>
            <person name="Bajic V.B."/>
            <person name="Ryu T."/>
            <person name="Ravasi T."/>
            <person name="Bayer T."/>
            <person name="Micklem G."/>
            <person name="Kim H."/>
            <person name="Bhak J."/>
            <person name="Lajeunesse T.C."/>
            <person name="Voolstra C.R."/>
        </authorList>
    </citation>
    <scope>NUCLEOTIDE SEQUENCE [LARGE SCALE GENOMIC DNA]</scope>
    <source>
        <strain evidence="2 3">CCMP2467</strain>
    </source>
</reference>
<comment type="caution">
    <text evidence="2">The sequence shown here is derived from an EMBL/GenBank/DDBJ whole genome shotgun (WGS) entry which is preliminary data.</text>
</comment>
<evidence type="ECO:0000313" key="2">
    <source>
        <dbReference type="EMBL" id="OLQ06765.1"/>
    </source>
</evidence>
<sequence>MRRWPRYFLLVALLRAAVAAADEQEQQVHACQQRGCILASPKFKDMSACRALQAEEQVRGYMKDHALKSVCSLPAKSPSSRYHARLQGIAGPMLQTLQLAMPSRRAVLEKLSLRCSNVQGSDLGVTLTGIHNGFFDDVINSIRDAYEHVKDSVASENLAPLAGLRVGQGSRDQLNAHEC</sequence>
<protein>
    <recommendedName>
        <fullName evidence="4">Secreted protein</fullName>
    </recommendedName>
</protein>
<evidence type="ECO:0000256" key="1">
    <source>
        <dbReference type="SAM" id="SignalP"/>
    </source>
</evidence>
<dbReference type="AlphaFoldDB" id="A0A1Q9EH62"/>
<dbReference type="Proteomes" id="UP000186817">
    <property type="component" value="Unassembled WGS sequence"/>
</dbReference>
<keyword evidence="1" id="KW-0732">Signal</keyword>
<evidence type="ECO:0000313" key="3">
    <source>
        <dbReference type="Proteomes" id="UP000186817"/>
    </source>
</evidence>
<accession>A0A1Q9EH62</accession>